<feature type="region of interest" description="Disordered" evidence="1">
    <location>
        <begin position="179"/>
        <end position="206"/>
    </location>
</feature>
<dbReference type="PANTHER" id="PTHR21032">
    <property type="entry name" value="G PATCH DOMAIN-CONTAINING PROTEIN 11"/>
    <property type="match status" value="1"/>
</dbReference>
<feature type="compositionally biased region" description="Basic and acidic residues" evidence="1">
    <location>
        <begin position="1"/>
        <end position="37"/>
    </location>
</feature>
<dbReference type="AlphaFoldDB" id="A0A9P6W9D4"/>
<feature type="compositionally biased region" description="Basic and acidic residues" evidence="1">
    <location>
        <begin position="184"/>
        <end position="206"/>
    </location>
</feature>
<dbReference type="PANTHER" id="PTHR21032:SF0">
    <property type="entry name" value="G PATCH DOMAIN-CONTAINING PROTEIN 11"/>
    <property type="match status" value="1"/>
</dbReference>
<dbReference type="Proteomes" id="UP000750334">
    <property type="component" value="Unassembled WGS sequence"/>
</dbReference>
<dbReference type="EMBL" id="PUHR01000080">
    <property type="protein sequence ID" value="KAG0668079.1"/>
    <property type="molecule type" value="Genomic_DNA"/>
</dbReference>
<sequence>MITDEMKKRRIETVMDKDTFDDSIEGHKTKKTKKEDTPVEEEEEGAVDPLEPNFIDTAKKENKIHVSERHQHHHHHDDKPIRPVEFISKRNNYSDNIKEYNIEKNINEEKFRRRNSIIEGEDKKINQWHRLQKIAFEKTGDAKIYKPGEDPRDFNVLWRGYVKVLNKAYKKLKSNNATTTNTTIDEKGNNAKDAEVIEDPPTKECEPDVTVIQEDPELELFDEMSTEEKIMKLNIFLRSEIYFCCYCGVTYNNEQELYEKCPGIKQEDHE</sequence>
<dbReference type="InterPro" id="IPR039249">
    <property type="entry name" value="GPATCH11"/>
</dbReference>
<organism evidence="3 4">
    <name type="scientific">Maudiozyma exigua</name>
    <name type="common">Yeast</name>
    <name type="synonym">Kazachstania exigua</name>
    <dbReference type="NCBI Taxonomy" id="34358"/>
    <lineage>
        <taxon>Eukaryota</taxon>
        <taxon>Fungi</taxon>
        <taxon>Dikarya</taxon>
        <taxon>Ascomycota</taxon>
        <taxon>Saccharomycotina</taxon>
        <taxon>Saccharomycetes</taxon>
        <taxon>Saccharomycetales</taxon>
        <taxon>Saccharomycetaceae</taxon>
        <taxon>Maudiozyma</taxon>
    </lineage>
</organism>
<protein>
    <recommendedName>
        <fullName evidence="2">DUF4187 domain-containing protein</fullName>
    </recommendedName>
</protein>
<evidence type="ECO:0000313" key="4">
    <source>
        <dbReference type="Proteomes" id="UP000750334"/>
    </source>
</evidence>
<accession>A0A9P6W9D4</accession>
<name>A0A9P6W9D4_MAUEX</name>
<dbReference type="InterPro" id="IPR025239">
    <property type="entry name" value="DUF4187"/>
</dbReference>
<proteinExistence type="predicted"/>
<evidence type="ECO:0000259" key="2">
    <source>
        <dbReference type="SMART" id="SM01173"/>
    </source>
</evidence>
<reference evidence="3 4" key="1">
    <citation type="submission" date="2020-11" db="EMBL/GenBank/DDBJ databases">
        <title>Kefir isolates.</title>
        <authorList>
            <person name="Marcisauskas S."/>
            <person name="Kim Y."/>
            <person name="Blasche S."/>
        </authorList>
    </citation>
    <scope>NUCLEOTIDE SEQUENCE [LARGE SCALE GENOMIC DNA]</scope>
    <source>
        <strain evidence="3 4">OG2</strain>
    </source>
</reference>
<dbReference type="Pfam" id="PF13821">
    <property type="entry name" value="DUF4187"/>
    <property type="match status" value="1"/>
</dbReference>
<keyword evidence="4" id="KW-1185">Reference proteome</keyword>
<dbReference type="GO" id="GO:0000776">
    <property type="term" value="C:kinetochore"/>
    <property type="evidence" value="ECO:0007669"/>
    <property type="project" value="TreeGrafter"/>
</dbReference>
<feature type="domain" description="DUF4187" evidence="2">
    <location>
        <begin position="215"/>
        <end position="269"/>
    </location>
</feature>
<evidence type="ECO:0000313" key="3">
    <source>
        <dbReference type="EMBL" id="KAG0668079.1"/>
    </source>
</evidence>
<dbReference type="SMART" id="SM01173">
    <property type="entry name" value="DUF4187"/>
    <property type="match status" value="1"/>
</dbReference>
<gene>
    <name evidence="3" type="ORF">C6P45_005086</name>
</gene>
<comment type="caution">
    <text evidence="3">The sequence shown here is derived from an EMBL/GenBank/DDBJ whole genome shotgun (WGS) entry which is preliminary data.</text>
</comment>
<dbReference type="OrthoDB" id="786951at2759"/>
<evidence type="ECO:0000256" key="1">
    <source>
        <dbReference type="SAM" id="MobiDB-lite"/>
    </source>
</evidence>
<feature type="region of interest" description="Disordered" evidence="1">
    <location>
        <begin position="1"/>
        <end position="52"/>
    </location>
</feature>